<dbReference type="EMBL" id="BKCJ010001113">
    <property type="protein sequence ID" value="GEU38946.1"/>
    <property type="molecule type" value="Genomic_DNA"/>
</dbReference>
<feature type="transmembrane region" description="Helical" evidence="1">
    <location>
        <begin position="58"/>
        <end position="76"/>
    </location>
</feature>
<accession>A0A6L2JPQ2</accession>
<proteinExistence type="predicted"/>
<sequence length="163" mass="17834">MIIPKFNRAKKLLYKIDELRAISGHVLGATGVQIPKDDLDNLQLVGEVKTLELDPQDLLGSILLGTFFALGFLVYTNVTTGLSMLLTIGMGSLGGTIVAVTILVKGHTFPTSVKVRSVGFHLYPMVLNTFPVDFQTFLLPGVFTDLDFLRAFIEFIYATTHAS</sequence>
<evidence type="ECO:0000313" key="2">
    <source>
        <dbReference type="EMBL" id="GEU38946.1"/>
    </source>
</evidence>
<evidence type="ECO:0000256" key="1">
    <source>
        <dbReference type="SAM" id="Phobius"/>
    </source>
</evidence>
<organism evidence="2">
    <name type="scientific">Tanacetum cinerariifolium</name>
    <name type="common">Dalmatian daisy</name>
    <name type="synonym">Chrysanthemum cinerariifolium</name>
    <dbReference type="NCBI Taxonomy" id="118510"/>
    <lineage>
        <taxon>Eukaryota</taxon>
        <taxon>Viridiplantae</taxon>
        <taxon>Streptophyta</taxon>
        <taxon>Embryophyta</taxon>
        <taxon>Tracheophyta</taxon>
        <taxon>Spermatophyta</taxon>
        <taxon>Magnoliopsida</taxon>
        <taxon>eudicotyledons</taxon>
        <taxon>Gunneridae</taxon>
        <taxon>Pentapetalae</taxon>
        <taxon>asterids</taxon>
        <taxon>campanulids</taxon>
        <taxon>Asterales</taxon>
        <taxon>Asteraceae</taxon>
        <taxon>Asteroideae</taxon>
        <taxon>Anthemideae</taxon>
        <taxon>Anthemidinae</taxon>
        <taxon>Tanacetum</taxon>
    </lineage>
</organism>
<keyword evidence="1" id="KW-0812">Transmembrane</keyword>
<feature type="transmembrane region" description="Helical" evidence="1">
    <location>
        <begin position="82"/>
        <end position="104"/>
    </location>
</feature>
<keyword evidence="1" id="KW-0472">Membrane</keyword>
<keyword evidence="1" id="KW-1133">Transmembrane helix</keyword>
<gene>
    <name evidence="2" type="ORF">Tci_010924</name>
</gene>
<reference evidence="2" key="1">
    <citation type="journal article" date="2019" name="Sci. Rep.">
        <title>Draft genome of Tanacetum cinerariifolium, the natural source of mosquito coil.</title>
        <authorList>
            <person name="Yamashiro T."/>
            <person name="Shiraishi A."/>
            <person name="Satake H."/>
            <person name="Nakayama K."/>
        </authorList>
    </citation>
    <scope>NUCLEOTIDE SEQUENCE</scope>
</reference>
<comment type="caution">
    <text evidence="2">The sequence shown here is derived from an EMBL/GenBank/DDBJ whole genome shotgun (WGS) entry which is preliminary data.</text>
</comment>
<dbReference type="AlphaFoldDB" id="A0A6L2JPQ2"/>
<protein>
    <submittedName>
        <fullName evidence="2">Uncharacterized protein</fullName>
    </submittedName>
</protein>
<name>A0A6L2JPQ2_TANCI</name>